<proteinExistence type="inferred from homology"/>
<dbReference type="InterPro" id="IPR036514">
    <property type="entry name" value="SGNH_hydro_sf"/>
</dbReference>
<evidence type="ECO:0000256" key="3">
    <source>
        <dbReference type="ARBA" id="ARBA00022525"/>
    </source>
</evidence>
<dbReference type="PROSITE" id="PS51257">
    <property type="entry name" value="PROKAR_LIPOPROTEIN"/>
    <property type="match status" value="1"/>
</dbReference>
<evidence type="ECO:0000313" key="9">
    <source>
        <dbReference type="EMBL" id="KAJ4965297.1"/>
    </source>
</evidence>
<organism evidence="9 10">
    <name type="scientific">Protea cynaroides</name>
    <dbReference type="NCBI Taxonomy" id="273540"/>
    <lineage>
        <taxon>Eukaryota</taxon>
        <taxon>Viridiplantae</taxon>
        <taxon>Streptophyta</taxon>
        <taxon>Embryophyta</taxon>
        <taxon>Tracheophyta</taxon>
        <taxon>Spermatophyta</taxon>
        <taxon>Magnoliopsida</taxon>
        <taxon>Proteales</taxon>
        <taxon>Proteaceae</taxon>
        <taxon>Protea</taxon>
    </lineage>
</organism>
<keyword evidence="7" id="KW-0443">Lipid metabolism</keyword>
<feature type="chain" id="PRO_5040259729" description="GDSL esterase/lipase" evidence="8">
    <location>
        <begin position="34"/>
        <end position="389"/>
    </location>
</feature>
<protein>
    <recommendedName>
        <fullName evidence="11">GDSL esterase/lipase</fullName>
    </recommendedName>
</protein>
<name>A0A9Q0K7H6_9MAGN</name>
<dbReference type="GO" id="GO:0005576">
    <property type="term" value="C:extracellular region"/>
    <property type="evidence" value="ECO:0007669"/>
    <property type="project" value="UniProtKB-SubCell"/>
</dbReference>
<dbReference type="Proteomes" id="UP001141806">
    <property type="component" value="Unassembled WGS sequence"/>
</dbReference>
<evidence type="ECO:0000313" key="10">
    <source>
        <dbReference type="Proteomes" id="UP001141806"/>
    </source>
</evidence>
<dbReference type="CDD" id="cd01837">
    <property type="entry name" value="SGNH_plant_lipase_like"/>
    <property type="match status" value="1"/>
</dbReference>
<keyword evidence="4 8" id="KW-0732">Signal</keyword>
<dbReference type="Pfam" id="PF00657">
    <property type="entry name" value="Lipase_GDSL"/>
    <property type="match status" value="1"/>
</dbReference>
<sequence>MMKGVRLKMGKKAYSNLLVFFFSFLPLLLLCSCCPCKGVKSDGAETNGLFVFGSSLVDNGNNNFVKNSTSRADYLPYGIDFPFGPTGRFSNGKNVIDQLGELLKLPSFIPPFNNPSTKGDKILYGVNFASGGSGILDDTGSISGSVINLRQQIKNYEKVTLPQLAHQLGCGSTQSLITSGILSEYLFVIGTGGNDYLLNYFVSNSTASKTSLEAFTANLTIALSRKLKKLHSLGARKFVLISIYPIGCIPAVRTAFHIGQDCILVLNQAASLFNSHLKSLVDVIKPQMPGSNLVYVNSYKIIHDIIDDPNPRGFNDTTNACCEVSQIKEGGNGILCKRGGNTCGDRKSHVFFDGLHPTEAVNVMIANIAYASSLSIETYPINVKELAKL</sequence>
<keyword evidence="5" id="KW-0378">Hydrolase</keyword>
<keyword evidence="6" id="KW-0442">Lipid degradation</keyword>
<evidence type="ECO:0000256" key="1">
    <source>
        <dbReference type="ARBA" id="ARBA00004613"/>
    </source>
</evidence>
<dbReference type="Gene3D" id="3.40.50.1110">
    <property type="entry name" value="SGNH hydrolase"/>
    <property type="match status" value="1"/>
</dbReference>
<comment type="subcellular location">
    <subcellularLocation>
        <location evidence="1">Secreted</location>
    </subcellularLocation>
</comment>
<dbReference type="GO" id="GO:0016788">
    <property type="term" value="F:hydrolase activity, acting on ester bonds"/>
    <property type="evidence" value="ECO:0007669"/>
    <property type="project" value="InterPro"/>
</dbReference>
<evidence type="ECO:0000256" key="4">
    <source>
        <dbReference type="ARBA" id="ARBA00022729"/>
    </source>
</evidence>
<dbReference type="SUPFAM" id="SSF52266">
    <property type="entry name" value="SGNH hydrolase"/>
    <property type="match status" value="1"/>
</dbReference>
<dbReference type="PANTHER" id="PTHR45650">
    <property type="entry name" value="GDSL-LIKE LIPASE/ACYLHYDROLASE-RELATED"/>
    <property type="match status" value="1"/>
</dbReference>
<gene>
    <name evidence="9" type="ORF">NE237_017146</name>
</gene>
<dbReference type="OrthoDB" id="1600564at2759"/>
<dbReference type="EMBL" id="JAMYWD010000007">
    <property type="protein sequence ID" value="KAJ4965297.1"/>
    <property type="molecule type" value="Genomic_DNA"/>
</dbReference>
<evidence type="ECO:0000256" key="6">
    <source>
        <dbReference type="ARBA" id="ARBA00022963"/>
    </source>
</evidence>
<accession>A0A9Q0K7H6</accession>
<keyword evidence="3" id="KW-0964">Secreted</keyword>
<comment type="caution">
    <text evidence="9">The sequence shown here is derived from an EMBL/GenBank/DDBJ whole genome shotgun (WGS) entry which is preliminary data.</text>
</comment>
<evidence type="ECO:0000256" key="5">
    <source>
        <dbReference type="ARBA" id="ARBA00022801"/>
    </source>
</evidence>
<evidence type="ECO:0000256" key="8">
    <source>
        <dbReference type="SAM" id="SignalP"/>
    </source>
</evidence>
<dbReference type="AlphaFoldDB" id="A0A9Q0K7H6"/>
<dbReference type="InterPro" id="IPR051238">
    <property type="entry name" value="GDSL_esterase/lipase"/>
</dbReference>
<evidence type="ECO:0000256" key="2">
    <source>
        <dbReference type="ARBA" id="ARBA00008668"/>
    </source>
</evidence>
<dbReference type="PANTHER" id="PTHR45650:SF2">
    <property type="entry name" value="OS06G0560700 PROTEIN"/>
    <property type="match status" value="1"/>
</dbReference>
<dbReference type="InterPro" id="IPR035669">
    <property type="entry name" value="SGNH_plant_lipase-like"/>
</dbReference>
<evidence type="ECO:0000256" key="7">
    <source>
        <dbReference type="ARBA" id="ARBA00023098"/>
    </source>
</evidence>
<dbReference type="InterPro" id="IPR001087">
    <property type="entry name" value="GDSL"/>
</dbReference>
<comment type="similarity">
    <text evidence="2">Belongs to the 'GDSL' lipolytic enzyme family.</text>
</comment>
<evidence type="ECO:0008006" key="11">
    <source>
        <dbReference type="Google" id="ProtNLM"/>
    </source>
</evidence>
<dbReference type="GO" id="GO:0016042">
    <property type="term" value="P:lipid catabolic process"/>
    <property type="evidence" value="ECO:0007669"/>
    <property type="project" value="UniProtKB-KW"/>
</dbReference>
<feature type="signal peptide" evidence="8">
    <location>
        <begin position="1"/>
        <end position="33"/>
    </location>
</feature>
<reference evidence="9" key="1">
    <citation type="journal article" date="2023" name="Plant J.">
        <title>The genome of the king protea, Protea cynaroides.</title>
        <authorList>
            <person name="Chang J."/>
            <person name="Duong T.A."/>
            <person name="Schoeman C."/>
            <person name="Ma X."/>
            <person name="Roodt D."/>
            <person name="Barker N."/>
            <person name="Li Z."/>
            <person name="Van de Peer Y."/>
            <person name="Mizrachi E."/>
        </authorList>
    </citation>
    <scope>NUCLEOTIDE SEQUENCE</scope>
    <source>
        <tissue evidence="9">Young leaves</tissue>
    </source>
</reference>
<keyword evidence="10" id="KW-1185">Reference proteome</keyword>